<evidence type="ECO:0000313" key="3">
    <source>
        <dbReference type="Proteomes" id="UP000738325"/>
    </source>
</evidence>
<feature type="region of interest" description="Disordered" evidence="1">
    <location>
        <begin position="425"/>
        <end position="449"/>
    </location>
</feature>
<feature type="region of interest" description="Disordered" evidence="1">
    <location>
        <begin position="660"/>
        <end position="679"/>
    </location>
</feature>
<evidence type="ECO:0000256" key="1">
    <source>
        <dbReference type="SAM" id="MobiDB-lite"/>
    </source>
</evidence>
<dbReference type="AlphaFoldDB" id="A0A9P6V0B9"/>
<evidence type="ECO:0008006" key="4">
    <source>
        <dbReference type="Google" id="ProtNLM"/>
    </source>
</evidence>
<comment type="caution">
    <text evidence="2">The sequence shown here is derived from an EMBL/GenBank/DDBJ whole genome shotgun (WGS) entry which is preliminary data.</text>
</comment>
<dbReference type="EMBL" id="JAAAIP010000014">
    <property type="protein sequence ID" value="KAG0329555.1"/>
    <property type="molecule type" value="Genomic_DNA"/>
</dbReference>
<dbReference type="Pfam" id="PF08737">
    <property type="entry name" value="Rgp1"/>
    <property type="match status" value="1"/>
</dbReference>
<sequence>MPISVRASFSQEGVFFAGEKLNCTITFTNTAPTAPNGHHLQPASSLPPRLSFQSQHRPSMQLDPPQHQQHDGNGTAGMGNGQRAPSTSSTAPAMGEVNRHKQPGAVSPLLSPTKIDNKIPGRPAAASSLMQNMDTLSKTGNLQENGGARTHFRSDAPQQRPSTTASRALSQTRLSLDINHIDALPRGPIPTTTDSYRKEQQQAVLDRTQEEQEEEEQEQMVVAAPPSTLSGASSPTTQSPDLPTPLQRLQIQDQQQRANLLQQEELERASSPGLLGLASYVYRSASFSSLASAFGLSGGEVETTDPAVEKKLPPLPPPEQEGAEGRRSVTALRPVQVMSPDYEEEKMTRDSLNEETSITNGRSAESAVDPDKLSRFGTPIGLGLQGRSSGHSRIPTDGSIGGLNESMIELQVTDNADTQSVFDEGEYQTPRPSIDYSTRSSMQSVRGPFQQQYVDTTSRRSSIMSMHSIHSSPRGAIALGSGLGSKKETLLWGSVQVVGQFMVDGSFIRQQGFESLKTKTMYRPTGSSGGGAIGGGTLGTVTSSDWRDRANTYQIELPAELPPSHRGKTIRFAYNLVLGVQRGSVHTPAKSVQLPFRLYNNISEQGTRPVYDLMSPVILHKDTAISNIAGQGRVTDKPIVNPKLARKQFEDYVDELVRNIKPAGEESGPTQGRELTRRESDAYKDEEAVLSHSCLEKVSLLSRSTSAASYDICKNNVPVAKLSLIKTRFKLGETVHGIISFTKREIPTYQISVTLETVEAVEPTYACRSSVQTAKLTKRVHAELHESCIDTMRTSFALCIPPTATPEFKTSTLTLKWYIRAEFITGPADQARFKMTSVDERRSQYQAVESLTTESFDCTVPIQVYPTSYETGALFPPSVSFNIA</sequence>
<feature type="region of interest" description="Disordered" evidence="1">
    <location>
        <begin position="137"/>
        <end position="167"/>
    </location>
</feature>
<feature type="compositionally biased region" description="Polar residues" evidence="1">
    <location>
        <begin position="227"/>
        <end position="241"/>
    </location>
</feature>
<dbReference type="PANTHER" id="PTHR12507">
    <property type="entry name" value="REDUCED GROWTH PHENOTYPE 1 RGP1, YEAST -RELATED"/>
    <property type="match status" value="1"/>
</dbReference>
<reference evidence="2" key="1">
    <citation type="journal article" date="2020" name="Fungal Divers.">
        <title>Resolving the Mortierellaceae phylogeny through synthesis of multi-gene phylogenetics and phylogenomics.</title>
        <authorList>
            <person name="Vandepol N."/>
            <person name="Liber J."/>
            <person name="Desiro A."/>
            <person name="Na H."/>
            <person name="Kennedy M."/>
            <person name="Barry K."/>
            <person name="Grigoriev I.V."/>
            <person name="Miller A.N."/>
            <person name="O'Donnell K."/>
            <person name="Stajich J.E."/>
            <person name="Bonito G."/>
        </authorList>
    </citation>
    <scope>NUCLEOTIDE SEQUENCE</scope>
    <source>
        <strain evidence="2">REB-010B</strain>
    </source>
</reference>
<feature type="compositionally biased region" description="Polar residues" evidence="1">
    <location>
        <begin position="435"/>
        <end position="449"/>
    </location>
</feature>
<dbReference type="OrthoDB" id="1918at2759"/>
<feature type="compositionally biased region" description="Polar residues" evidence="1">
    <location>
        <begin position="354"/>
        <end position="363"/>
    </location>
</feature>
<accession>A0A9P6V0B9</accession>
<feature type="region of interest" description="Disordered" evidence="1">
    <location>
        <begin position="33"/>
        <end position="122"/>
    </location>
</feature>
<feature type="region of interest" description="Disordered" evidence="1">
    <location>
        <begin position="179"/>
        <end position="244"/>
    </location>
</feature>
<evidence type="ECO:0000313" key="2">
    <source>
        <dbReference type="EMBL" id="KAG0329555.1"/>
    </source>
</evidence>
<dbReference type="Proteomes" id="UP000738325">
    <property type="component" value="Unassembled WGS sequence"/>
</dbReference>
<protein>
    <recommendedName>
        <fullName evidence="4">Rgp1-domain-containing protein</fullName>
    </recommendedName>
</protein>
<feature type="region of interest" description="Disordered" evidence="1">
    <location>
        <begin position="297"/>
        <end position="328"/>
    </location>
</feature>
<feature type="region of interest" description="Disordered" evidence="1">
    <location>
        <begin position="342"/>
        <end position="372"/>
    </location>
</feature>
<name>A0A9P6V0B9_9FUNG</name>
<feature type="compositionally biased region" description="Polar residues" evidence="1">
    <location>
        <begin position="156"/>
        <end position="167"/>
    </location>
</feature>
<keyword evidence="3" id="KW-1185">Reference proteome</keyword>
<proteinExistence type="predicted"/>
<dbReference type="InterPro" id="IPR014848">
    <property type="entry name" value="Rgp1"/>
</dbReference>
<organism evidence="2 3">
    <name type="scientific">Dissophora globulifera</name>
    <dbReference type="NCBI Taxonomy" id="979702"/>
    <lineage>
        <taxon>Eukaryota</taxon>
        <taxon>Fungi</taxon>
        <taxon>Fungi incertae sedis</taxon>
        <taxon>Mucoromycota</taxon>
        <taxon>Mortierellomycotina</taxon>
        <taxon>Mortierellomycetes</taxon>
        <taxon>Mortierellales</taxon>
        <taxon>Mortierellaceae</taxon>
        <taxon>Dissophora</taxon>
    </lineage>
</organism>
<gene>
    <name evidence="2" type="ORF">BGZ99_001557</name>
</gene>